<feature type="domain" description="CUB" evidence="5">
    <location>
        <begin position="378"/>
        <end position="488"/>
    </location>
</feature>
<dbReference type="STRING" id="147828.A0A4S2LPR5"/>
<keyword evidence="1" id="KW-0677">Repeat</keyword>
<evidence type="ECO:0000256" key="2">
    <source>
        <dbReference type="ARBA" id="ARBA00023157"/>
    </source>
</evidence>
<evidence type="ECO:0000256" key="4">
    <source>
        <dbReference type="SAM" id="SignalP"/>
    </source>
</evidence>
<dbReference type="SUPFAM" id="SSF49854">
    <property type="entry name" value="Spermadhesin, CUB domain"/>
    <property type="match status" value="6"/>
</dbReference>
<dbReference type="EMBL" id="SJOL01006479">
    <property type="protein sequence ID" value="TGZ65733.1"/>
    <property type="molecule type" value="Genomic_DNA"/>
</dbReference>
<keyword evidence="4" id="KW-0732">Signal</keyword>
<dbReference type="Gene3D" id="2.60.120.290">
    <property type="entry name" value="Spermadhesin, CUB domain"/>
    <property type="match status" value="6"/>
</dbReference>
<organism evidence="6 7">
    <name type="scientific">Opisthorchis felineus</name>
    <dbReference type="NCBI Taxonomy" id="147828"/>
    <lineage>
        <taxon>Eukaryota</taxon>
        <taxon>Metazoa</taxon>
        <taxon>Spiralia</taxon>
        <taxon>Lophotrochozoa</taxon>
        <taxon>Platyhelminthes</taxon>
        <taxon>Trematoda</taxon>
        <taxon>Digenea</taxon>
        <taxon>Opisthorchiida</taxon>
        <taxon>Opisthorchiata</taxon>
        <taxon>Opisthorchiidae</taxon>
        <taxon>Opisthorchis</taxon>
    </lineage>
</organism>
<dbReference type="SMART" id="SM00042">
    <property type="entry name" value="CUB"/>
    <property type="match status" value="6"/>
</dbReference>
<gene>
    <name evidence="6" type="ORF">CRM22_005736</name>
</gene>
<dbReference type="PROSITE" id="PS01180">
    <property type="entry name" value="CUB"/>
    <property type="match status" value="6"/>
</dbReference>
<feature type="domain" description="CUB" evidence="5">
    <location>
        <begin position="122"/>
        <end position="271"/>
    </location>
</feature>
<keyword evidence="2" id="KW-1015">Disulfide bond</keyword>
<dbReference type="OrthoDB" id="6071730at2759"/>
<name>A0A4S2LPR5_OPIFE</name>
<comment type="caution">
    <text evidence="3">Lacks conserved residue(s) required for the propagation of feature annotation.</text>
</comment>
<dbReference type="InterPro" id="IPR035914">
    <property type="entry name" value="Sperma_CUB_dom_sf"/>
</dbReference>
<feature type="domain" description="CUB" evidence="5">
    <location>
        <begin position="26"/>
        <end position="121"/>
    </location>
</feature>
<dbReference type="Pfam" id="PF00431">
    <property type="entry name" value="CUB"/>
    <property type="match status" value="6"/>
</dbReference>
<feature type="domain" description="CUB" evidence="5">
    <location>
        <begin position="602"/>
        <end position="726"/>
    </location>
</feature>
<feature type="domain" description="CUB" evidence="5">
    <location>
        <begin position="490"/>
        <end position="600"/>
    </location>
</feature>
<evidence type="ECO:0000256" key="3">
    <source>
        <dbReference type="PROSITE-ProRule" id="PRU00059"/>
    </source>
</evidence>
<accession>A0A4S2LPR5</accession>
<comment type="caution">
    <text evidence="6">The sequence shown here is derived from an EMBL/GenBank/DDBJ whole genome shotgun (WGS) entry which is preliminary data.</text>
</comment>
<evidence type="ECO:0000313" key="6">
    <source>
        <dbReference type="EMBL" id="TGZ65733.1"/>
    </source>
</evidence>
<proteinExistence type="predicted"/>
<dbReference type="CDD" id="cd00041">
    <property type="entry name" value="CUB"/>
    <property type="match status" value="6"/>
</dbReference>
<dbReference type="InterPro" id="IPR000859">
    <property type="entry name" value="CUB_dom"/>
</dbReference>
<evidence type="ECO:0000256" key="1">
    <source>
        <dbReference type="ARBA" id="ARBA00022737"/>
    </source>
</evidence>
<feature type="signal peptide" evidence="4">
    <location>
        <begin position="1"/>
        <end position="22"/>
    </location>
</feature>
<dbReference type="PANTHER" id="PTHR24251">
    <property type="entry name" value="OVOCHYMASE-RELATED"/>
    <property type="match status" value="1"/>
</dbReference>
<dbReference type="Proteomes" id="UP000308267">
    <property type="component" value="Unassembled WGS sequence"/>
</dbReference>
<evidence type="ECO:0000259" key="5">
    <source>
        <dbReference type="PROSITE" id="PS01180"/>
    </source>
</evidence>
<reference evidence="6 7" key="1">
    <citation type="journal article" date="2019" name="BMC Genomics">
        <title>New insights from Opisthorchis felineus genome: update on genomics of the epidemiologically important liver flukes.</title>
        <authorList>
            <person name="Ershov N.I."/>
            <person name="Mordvinov V.A."/>
            <person name="Prokhortchouk E.B."/>
            <person name="Pakharukova M.Y."/>
            <person name="Gunbin K.V."/>
            <person name="Ustyantsev K."/>
            <person name="Genaev M.A."/>
            <person name="Blinov A.G."/>
            <person name="Mazur A."/>
            <person name="Boulygina E."/>
            <person name="Tsygankova S."/>
            <person name="Khrameeva E."/>
            <person name="Chekanov N."/>
            <person name="Fan G."/>
            <person name="Xiao A."/>
            <person name="Zhang H."/>
            <person name="Xu X."/>
            <person name="Yang H."/>
            <person name="Solovyev V."/>
            <person name="Lee S.M."/>
            <person name="Liu X."/>
            <person name="Afonnikov D.A."/>
            <person name="Skryabin K.G."/>
        </authorList>
    </citation>
    <scope>NUCLEOTIDE SEQUENCE [LARGE SCALE GENOMIC DNA]</scope>
    <source>
        <strain evidence="6">AK-0245</strain>
        <tissue evidence="6">Whole organism</tissue>
    </source>
</reference>
<feature type="chain" id="PRO_5020759938" description="CUB domain-containing protein" evidence="4">
    <location>
        <begin position="23"/>
        <end position="726"/>
    </location>
</feature>
<dbReference type="AlphaFoldDB" id="A0A4S2LPR5"/>
<protein>
    <recommendedName>
        <fullName evidence="5">CUB domain-containing protein</fullName>
    </recommendedName>
</protein>
<feature type="domain" description="CUB" evidence="5">
    <location>
        <begin position="290"/>
        <end position="376"/>
    </location>
</feature>
<evidence type="ECO:0000313" key="7">
    <source>
        <dbReference type="Proteomes" id="UP000308267"/>
    </source>
</evidence>
<sequence>MSSRGLIRSLVVVLLNCCLVTATTTCGEEFKTELGSFQWKGSPTGQRSCDWRIHSPFQKPILLRINTMKITSEDNACGTNYVSVNDLNGDSQTNLGIWCGTEPEDVWILSTGPSLLIQLRTEGSNADDHLDATFISPKYQYDYDQTRTYIKSPPDDVWWNYPLRCLWRIRVPDNYQLRLQFQRFFVMGRGSDCYNDGLGIFEGTAGALTHVDQFCGNENPPPIESYDKQLTLFLNTSIKSLARSFLVYCASDQNILRERSAKSFKHIISQISGELDLRGTVVNSAEDAQWILKPVDGKKIILTVESFSQIGNSQTDCERNYVKVYDGETADANILGTYCGTVTIVPIVSSGPRLFIHLHRPDAISADQFKARYVSSSCSEAIKTPSGLIKWSKQGTPEFDCIWKLDMRNSAPIDLRFQHMMVKSQEAGCLDSFLEVYDGTSGTARMLRKTCGPIILPSVRSTGPHMTIYVHVNQVYAYHDFEATYESMEDCHRYRAPSGLIEWRASPDSSKDCVWVIQPRNKKRIFLQFSRFNLGGQGTPCTNNTLKVFNGYRKTCCLVGDYCGHHNELVFLSSRPRMDLHLISAEFRSGDNFKATYEAPECQFTLNNRSGTFTAPPEGFHFRAYLNCLWNIQKKQNQRIDLNFIRIDLDCNEGSVVVYSGTVGQLTQLASYCGRLQNKRIISWKTDLVVYIRATGLTPLVIFAADYTIEDVLQPEPDVADGEEPE</sequence>
<keyword evidence="7" id="KW-1185">Reference proteome</keyword>